<dbReference type="Proteomes" id="UP001061958">
    <property type="component" value="Unassembled WGS sequence"/>
</dbReference>
<dbReference type="EMBL" id="BQMJ01000020">
    <property type="protein sequence ID" value="GJQ10967.1"/>
    <property type="molecule type" value="Genomic_DNA"/>
</dbReference>
<dbReference type="PROSITE" id="PS50935">
    <property type="entry name" value="SSB"/>
    <property type="match status" value="1"/>
</dbReference>
<dbReference type="GO" id="GO:0009295">
    <property type="term" value="C:nucleoid"/>
    <property type="evidence" value="ECO:0007669"/>
    <property type="project" value="TreeGrafter"/>
</dbReference>
<organism evidence="4 5">
    <name type="scientific">Galdieria partita</name>
    <dbReference type="NCBI Taxonomy" id="83374"/>
    <lineage>
        <taxon>Eukaryota</taxon>
        <taxon>Rhodophyta</taxon>
        <taxon>Bangiophyceae</taxon>
        <taxon>Galdieriales</taxon>
        <taxon>Galdieriaceae</taxon>
        <taxon>Galdieria</taxon>
    </lineage>
</organism>
<dbReference type="GO" id="GO:0003697">
    <property type="term" value="F:single-stranded DNA binding"/>
    <property type="evidence" value="ECO:0007669"/>
    <property type="project" value="InterPro"/>
</dbReference>
<dbReference type="Pfam" id="PF00436">
    <property type="entry name" value="SSB"/>
    <property type="match status" value="1"/>
</dbReference>
<dbReference type="SUPFAM" id="SSF50249">
    <property type="entry name" value="Nucleic acid-binding proteins"/>
    <property type="match status" value="1"/>
</dbReference>
<evidence type="ECO:0008006" key="6">
    <source>
        <dbReference type="Google" id="ProtNLM"/>
    </source>
</evidence>
<keyword evidence="5" id="KW-1185">Reference proteome</keyword>
<dbReference type="Gene3D" id="2.40.50.140">
    <property type="entry name" value="Nucleic acid-binding proteins"/>
    <property type="match status" value="1"/>
</dbReference>
<gene>
    <name evidence="4" type="ORF">GpartN1_g2758.t1</name>
</gene>
<sequence>MFRYYKRLFPSRGFSYHSFENSRFQQEWKTPSNEERPGSTIESANSKDGLPYSYDTKWLGGNLNRVILIGYVGQDPMTKSVSSSTIVWNFPLSTTYKKRTVEGGEQIITDWHNISVYASPAAQFLERMIQKGNQLFLQGSIHTNTYVDQLGVKRKRCEIAVSMEGKGDLRLLSRAKRNERFQKETILQRNEKDERPLPDFQPMKREK</sequence>
<dbReference type="PANTHER" id="PTHR10302">
    <property type="entry name" value="SINGLE-STRANDED DNA-BINDING PROTEIN"/>
    <property type="match status" value="1"/>
</dbReference>
<dbReference type="InterPro" id="IPR011344">
    <property type="entry name" value="ssDNA-bd"/>
</dbReference>
<dbReference type="InterPro" id="IPR012340">
    <property type="entry name" value="NA-bd_OB-fold"/>
</dbReference>
<name>A0A9C7PVY8_9RHOD</name>
<dbReference type="AlphaFoldDB" id="A0A9C7PVY8"/>
<dbReference type="CDD" id="cd04496">
    <property type="entry name" value="SSB_OBF"/>
    <property type="match status" value="1"/>
</dbReference>
<dbReference type="GO" id="GO:0006260">
    <property type="term" value="P:DNA replication"/>
    <property type="evidence" value="ECO:0007669"/>
    <property type="project" value="InterPro"/>
</dbReference>
<keyword evidence="1 2" id="KW-0238">DNA-binding</keyword>
<dbReference type="NCBIfam" id="TIGR00621">
    <property type="entry name" value="ssb"/>
    <property type="match status" value="1"/>
</dbReference>
<evidence type="ECO:0000256" key="3">
    <source>
        <dbReference type="SAM" id="MobiDB-lite"/>
    </source>
</evidence>
<comment type="caution">
    <text evidence="4">The sequence shown here is derived from an EMBL/GenBank/DDBJ whole genome shotgun (WGS) entry which is preliminary data.</text>
</comment>
<feature type="compositionally biased region" description="Basic and acidic residues" evidence="3">
    <location>
        <begin position="189"/>
        <end position="207"/>
    </location>
</feature>
<evidence type="ECO:0000256" key="1">
    <source>
        <dbReference type="ARBA" id="ARBA00023125"/>
    </source>
</evidence>
<dbReference type="PANTHER" id="PTHR10302:SF27">
    <property type="entry name" value="SINGLE-STRANDED DNA-BINDING PROTEIN"/>
    <property type="match status" value="1"/>
</dbReference>
<feature type="region of interest" description="Disordered" evidence="3">
    <location>
        <begin position="182"/>
        <end position="207"/>
    </location>
</feature>
<evidence type="ECO:0000313" key="5">
    <source>
        <dbReference type="Proteomes" id="UP001061958"/>
    </source>
</evidence>
<protein>
    <recommendedName>
        <fullName evidence="6">Single-stranded DNA-binding protein</fullName>
    </recommendedName>
</protein>
<evidence type="ECO:0000313" key="4">
    <source>
        <dbReference type="EMBL" id="GJQ10967.1"/>
    </source>
</evidence>
<accession>A0A9C7PVY8</accession>
<feature type="region of interest" description="Disordered" evidence="3">
    <location>
        <begin position="27"/>
        <end position="47"/>
    </location>
</feature>
<proteinExistence type="predicted"/>
<dbReference type="OrthoDB" id="1078367at2759"/>
<evidence type="ECO:0000256" key="2">
    <source>
        <dbReference type="PROSITE-ProRule" id="PRU00252"/>
    </source>
</evidence>
<reference evidence="4" key="2">
    <citation type="submission" date="2022-01" db="EMBL/GenBank/DDBJ databases">
        <authorList>
            <person name="Hirooka S."/>
            <person name="Miyagishima S.Y."/>
        </authorList>
    </citation>
    <scope>NUCLEOTIDE SEQUENCE</scope>
    <source>
        <strain evidence="4">NBRC 102759</strain>
    </source>
</reference>
<dbReference type="InterPro" id="IPR000424">
    <property type="entry name" value="Primosome_PriB/ssb"/>
</dbReference>
<reference evidence="4" key="1">
    <citation type="journal article" date="2022" name="Proc. Natl. Acad. Sci. U.S.A.">
        <title>Life cycle and functional genomics of the unicellular red alga Galdieria for elucidating algal and plant evolution and industrial use.</title>
        <authorList>
            <person name="Hirooka S."/>
            <person name="Itabashi T."/>
            <person name="Ichinose T.M."/>
            <person name="Onuma R."/>
            <person name="Fujiwara T."/>
            <person name="Yamashita S."/>
            <person name="Jong L.W."/>
            <person name="Tomita R."/>
            <person name="Iwane A.H."/>
            <person name="Miyagishima S.Y."/>
        </authorList>
    </citation>
    <scope>NUCLEOTIDE SEQUENCE</scope>
    <source>
        <strain evidence="4">NBRC 102759</strain>
    </source>
</reference>